<dbReference type="RefSeq" id="WP_008025178.1">
    <property type="nucleotide sequence ID" value="NZ_JAIWWH010000018.1"/>
</dbReference>
<evidence type="ECO:0000313" key="7">
    <source>
        <dbReference type="EMBL" id="MCA4703037.1"/>
    </source>
</evidence>
<accession>A0A1Y4VGL7</accession>
<evidence type="ECO:0000256" key="5">
    <source>
        <dbReference type="ARBA" id="ARBA00023237"/>
    </source>
</evidence>
<reference evidence="8" key="2">
    <citation type="journal article" date="2018" name="BMC Genomics">
        <title>Whole genome sequencing and function prediction of 133 gut anaerobes isolated from chicken caecum in pure cultures.</title>
        <authorList>
            <person name="Medvecky M."/>
            <person name="Cejkova D."/>
            <person name="Polansky O."/>
            <person name="Karasova D."/>
            <person name="Kubasova T."/>
            <person name="Cizek A."/>
            <person name="Rychlik I."/>
        </authorList>
    </citation>
    <scope>NUCLEOTIDE SEQUENCE</scope>
    <source>
        <strain evidence="8">An109</strain>
    </source>
</reference>
<dbReference type="InterPro" id="IPR012944">
    <property type="entry name" value="SusD_RagB_dom"/>
</dbReference>
<feature type="domain" description="RagB/SusD" evidence="6">
    <location>
        <begin position="290"/>
        <end position="596"/>
    </location>
</feature>
<sequence length="597" mass="67856">MKKKLDIQHFLLYCCILLLGGCDLTENMKVDADKAMIFGSESGLRLYAYSFYRALPTLDDGYKQDETCDLAAVRNTSSFIQYNAYNAETATSWSWSTLRNINYFIDGCNSDECTVDEDTRNNYLGIARWFRAYFYYDKLVTYGEVPWFANEIQSYQTDVMYKERDSRDVIIRNMIEDLDFAYEHIQATASENSSTLTKWAAAALKSRVCLFEASYRRYHQLEGLEISTDKLFNEAADAAKLVMDNSGLSLNTAVGTKGAYRDLFYREEPITQEVILAVCANNGSGILGTQNWWYNSLSRGKGWSLVRPFINTYLKIDGTPFTSDAGYETKNFAEEIKGRDLRLSQTIRGADFKLDGKVTAADMSVCLTGYHVIKYSLDESQYDNGKNINSIPLIRYAEVLLNYAESLAELGKITDNEWNRTIGALRQRAGITGGIDKLPTVIDSYLQNTFYPSVTNPVLLEIRRERAIELVAEGLRFSDLCRWKCGELIATLPWMGIHIDALNTDVDLNGDGIFDCYFTNNGTSSSTKDCLTVNVKNTTGICFKTNDRGGYDLQYNPGEGNRYWYADDRQYLYPVPAQVIRDYESAGYKLSQNPYWN</sequence>
<protein>
    <submittedName>
        <fullName evidence="8">RagB/SusD family nutrient uptake outer membrane protein</fullName>
    </submittedName>
</protein>
<keyword evidence="5" id="KW-0998">Cell outer membrane</keyword>
<reference evidence="9" key="1">
    <citation type="submission" date="2017-04" db="EMBL/GenBank/DDBJ databases">
        <title>Function of individual gut microbiota members based on whole genome sequencing of pure cultures obtained from chicken caecum.</title>
        <authorList>
            <person name="Medvecky M."/>
            <person name="Cejkova D."/>
            <person name="Polansky O."/>
            <person name="Karasova D."/>
            <person name="Kubasova T."/>
            <person name="Cizek A."/>
            <person name="Rychlik I."/>
        </authorList>
    </citation>
    <scope>NUCLEOTIDE SEQUENCE [LARGE SCALE GENOMIC DNA]</scope>
    <source>
        <strain evidence="9">An109</strain>
    </source>
</reference>
<comment type="caution">
    <text evidence="8">The sequence shown here is derived from an EMBL/GenBank/DDBJ whole genome shotgun (WGS) entry which is preliminary data.</text>
</comment>
<dbReference type="Pfam" id="PF07980">
    <property type="entry name" value="SusD_RagB"/>
    <property type="match status" value="1"/>
</dbReference>
<dbReference type="GO" id="GO:0009279">
    <property type="term" value="C:cell outer membrane"/>
    <property type="evidence" value="ECO:0007669"/>
    <property type="project" value="UniProtKB-SubCell"/>
</dbReference>
<dbReference type="Gene3D" id="1.25.40.390">
    <property type="match status" value="1"/>
</dbReference>
<name>A0A1Y4VGL7_9BACE</name>
<proteinExistence type="inferred from homology"/>
<evidence type="ECO:0000313" key="8">
    <source>
        <dbReference type="EMBL" id="OUQ66825.1"/>
    </source>
</evidence>
<dbReference type="AlphaFoldDB" id="A0A1Y4VGL7"/>
<keyword evidence="3" id="KW-0732">Signal</keyword>
<evidence type="ECO:0000259" key="6">
    <source>
        <dbReference type="Pfam" id="PF07980"/>
    </source>
</evidence>
<gene>
    <name evidence="8" type="ORF">B5E52_13195</name>
    <name evidence="7" type="ORF">LD004_05340</name>
</gene>
<evidence type="ECO:0000313" key="9">
    <source>
        <dbReference type="Proteomes" id="UP000196036"/>
    </source>
</evidence>
<dbReference type="EMBL" id="JAIWYE010000012">
    <property type="protein sequence ID" value="MCA4703037.1"/>
    <property type="molecule type" value="Genomic_DNA"/>
</dbReference>
<dbReference type="SUPFAM" id="SSF48452">
    <property type="entry name" value="TPR-like"/>
    <property type="match status" value="1"/>
</dbReference>
<evidence type="ECO:0000256" key="1">
    <source>
        <dbReference type="ARBA" id="ARBA00004442"/>
    </source>
</evidence>
<reference evidence="7" key="3">
    <citation type="submission" date="2023-08" db="EMBL/GenBank/DDBJ databases">
        <title>Mucin Metabolism Genes Underlie the Key Renovations of Bacteroides xylanisolvens Genomes in Captive Great Apes.</title>
        <authorList>
            <person name="Nishida A.H."/>
        </authorList>
    </citation>
    <scope>NUCLEOTIDE SEQUENCE</scope>
    <source>
        <strain evidence="7">P13.H9</strain>
    </source>
</reference>
<dbReference type="EMBL" id="NFLW01000025">
    <property type="protein sequence ID" value="OUQ66825.1"/>
    <property type="molecule type" value="Genomic_DNA"/>
</dbReference>
<keyword evidence="4" id="KW-0472">Membrane</keyword>
<dbReference type="Proteomes" id="UP001198461">
    <property type="component" value="Unassembled WGS sequence"/>
</dbReference>
<comment type="similarity">
    <text evidence="2">Belongs to the SusD family.</text>
</comment>
<evidence type="ECO:0000256" key="3">
    <source>
        <dbReference type="ARBA" id="ARBA00022729"/>
    </source>
</evidence>
<evidence type="ECO:0000256" key="2">
    <source>
        <dbReference type="ARBA" id="ARBA00006275"/>
    </source>
</evidence>
<dbReference type="InterPro" id="IPR011990">
    <property type="entry name" value="TPR-like_helical_dom_sf"/>
</dbReference>
<dbReference type="PROSITE" id="PS51257">
    <property type="entry name" value="PROKAR_LIPOPROTEIN"/>
    <property type="match status" value="1"/>
</dbReference>
<evidence type="ECO:0000256" key="4">
    <source>
        <dbReference type="ARBA" id="ARBA00023136"/>
    </source>
</evidence>
<comment type="subcellular location">
    <subcellularLocation>
        <location evidence="1">Cell outer membrane</location>
    </subcellularLocation>
</comment>
<dbReference type="Proteomes" id="UP000196036">
    <property type="component" value="Unassembled WGS sequence"/>
</dbReference>
<organism evidence="8 9">
    <name type="scientific">Bacteroides xylanisolvens</name>
    <dbReference type="NCBI Taxonomy" id="371601"/>
    <lineage>
        <taxon>Bacteria</taxon>
        <taxon>Pseudomonadati</taxon>
        <taxon>Bacteroidota</taxon>
        <taxon>Bacteroidia</taxon>
        <taxon>Bacteroidales</taxon>
        <taxon>Bacteroidaceae</taxon>
        <taxon>Bacteroides</taxon>
    </lineage>
</organism>